<keyword evidence="1" id="KW-0472">Membrane</keyword>
<feature type="transmembrane region" description="Helical" evidence="1">
    <location>
        <begin position="45"/>
        <end position="63"/>
    </location>
</feature>
<reference evidence="3" key="2">
    <citation type="submission" date="2025-08" db="UniProtKB">
        <authorList>
            <consortium name="RefSeq"/>
        </authorList>
    </citation>
    <scope>IDENTIFICATION</scope>
    <source>
        <tissue evidence="3">Leaf</tissue>
    </source>
</reference>
<gene>
    <name evidence="3" type="primary">LOC130472420</name>
</gene>
<keyword evidence="1" id="KW-0812">Transmembrane</keyword>
<sequence length="106" mass="11865">MQVSSPANLFSLAVCVNLTLSRYPSLLSNVITHVTSLRLQTLFDHMGGFCIFYFAILGLVEGVQERLLRFITYICFSGIRVSSHFRLLVSSHTSPNLVLTLTQSVR</sequence>
<organism evidence="2 3">
    <name type="scientific">Spinacia oleracea</name>
    <name type="common">Spinach</name>
    <dbReference type="NCBI Taxonomy" id="3562"/>
    <lineage>
        <taxon>Eukaryota</taxon>
        <taxon>Viridiplantae</taxon>
        <taxon>Streptophyta</taxon>
        <taxon>Embryophyta</taxon>
        <taxon>Tracheophyta</taxon>
        <taxon>Spermatophyta</taxon>
        <taxon>Magnoliopsida</taxon>
        <taxon>eudicotyledons</taxon>
        <taxon>Gunneridae</taxon>
        <taxon>Pentapetalae</taxon>
        <taxon>Caryophyllales</taxon>
        <taxon>Chenopodiaceae</taxon>
        <taxon>Chenopodioideae</taxon>
        <taxon>Anserineae</taxon>
        <taxon>Spinacia</taxon>
    </lineage>
</organism>
<evidence type="ECO:0000256" key="1">
    <source>
        <dbReference type="SAM" id="Phobius"/>
    </source>
</evidence>
<proteinExistence type="predicted"/>
<name>A0ABM3RUK1_SPIOL</name>
<dbReference type="Proteomes" id="UP000813463">
    <property type="component" value="Chromosome 4"/>
</dbReference>
<keyword evidence="2" id="KW-1185">Reference proteome</keyword>
<dbReference type="GeneID" id="130472420"/>
<accession>A0ABM3RUK1</accession>
<reference evidence="2" key="1">
    <citation type="journal article" date="2021" name="Nat. Commun.">
        <title>Genomic analyses provide insights into spinach domestication and the genetic basis of agronomic traits.</title>
        <authorList>
            <person name="Cai X."/>
            <person name="Sun X."/>
            <person name="Xu C."/>
            <person name="Sun H."/>
            <person name="Wang X."/>
            <person name="Ge C."/>
            <person name="Zhang Z."/>
            <person name="Wang Q."/>
            <person name="Fei Z."/>
            <person name="Jiao C."/>
            <person name="Wang Q."/>
        </authorList>
    </citation>
    <scope>NUCLEOTIDE SEQUENCE [LARGE SCALE GENOMIC DNA]</scope>
    <source>
        <strain evidence="2">cv. Varoflay</strain>
    </source>
</reference>
<evidence type="ECO:0000313" key="3">
    <source>
        <dbReference type="RefSeq" id="XP_056699304.1"/>
    </source>
</evidence>
<evidence type="ECO:0000313" key="2">
    <source>
        <dbReference type="Proteomes" id="UP000813463"/>
    </source>
</evidence>
<keyword evidence="1" id="KW-1133">Transmembrane helix</keyword>
<protein>
    <submittedName>
        <fullName evidence="3">Uncharacterized protein</fullName>
    </submittedName>
</protein>
<dbReference type="RefSeq" id="XP_056699304.1">
    <property type="nucleotide sequence ID" value="XM_056843326.1"/>
</dbReference>